<dbReference type="Proteomes" id="UP000326340">
    <property type="component" value="Unassembled WGS sequence"/>
</dbReference>
<evidence type="ECO:0000313" key="2">
    <source>
        <dbReference type="EMBL" id="TQN74399.1"/>
    </source>
</evidence>
<feature type="region of interest" description="Disordered" evidence="1">
    <location>
        <begin position="300"/>
        <end position="321"/>
    </location>
</feature>
<gene>
    <name evidence="2" type="ORF">CSHISOI_01077</name>
</gene>
<sequence>CWLELSTSAQAGLPRRRRQLISRLSRFGLSLPGAPTKAKIRRYDKPATRRSVLRGRRRQIRFADSRSILEAPHPANSPTFSRRQPPDARNSFKVQACGTRSTLSTPAGKEPLGPRLSVILHHVRSNYGSQNNSFNAHVLCSAHVTHNNASIAFSSGSASRLLLSQIIPFGNSSKISWNYRCPLETNEPSLHLVCCELRCIAQCSDHLLSLNQCFSTSNATWTPRLSSPSTPNTPDLCSVRRCGASHSRRRFVASARPASPDATTRRMGPFPQISLFPSNEKSMVTKSCPILPFTSRQQTLKQHSSDHGDRTLGPAQWTYRPPPPRRSRCFIGSLATPHHRSIAFSMLPVCLPHRPHWGGRISC</sequence>
<feature type="non-terminal residue" evidence="2">
    <location>
        <position position="1"/>
    </location>
</feature>
<protein>
    <submittedName>
        <fullName evidence="2">Uncharacterized protein</fullName>
    </submittedName>
</protein>
<reference evidence="2 3" key="1">
    <citation type="journal article" date="2019" name="Sci. Rep.">
        <title>Colletotrichum shisoi sp. nov., an anthracnose pathogen of Perilla frutescens in Japan: molecular phylogenetic, morphological and genomic evidence.</title>
        <authorList>
            <person name="Gan P."/>
            <person name="Tsushima A."/>
            <person name="Hiroyama R."/>
            <person name="Narusaka M."/>
            <person name="Takano Y."/>
            <person name="Narusaka Y."/>
            <person name="Kawaradani M."/>
            <person name="Damm U."/>
            <person name="Shirasu K."/>
        </authorList>
    </citation>
    <scope>NUCLEOTIDE SEQUENCE [LARGE SCALE GENOMIC DNA]</scope>
    <source>
        <strain evidence="2 3">PG-2018a</strain>
    </source>
</reference>
<dbReference type="EMBL" id="PUHP01000039">
    <property type="protein sequence ID" value="TQN74399.1"/>
    <property type="molecule type" value="Genomic_DNA"/>
</dbReference>
<organism evidence="2 3">
    <name type="scientific">Colletotrichum shisoi</name>
    <dbReference type="NCBI Taxonomy" id="2078593"/>
    <lineage>
        <taxon>Eukaryota</taxon>
        <taxon>Fungi</taxon>
        <taxon>Dikarya</taxon>
        <taxon>Ascomycota</taxon>
        <taxon>Pezizomycotina</taxon>
        <taxon>Sordariomycetes</taxon>
        <taxon>Hypocreomycetidae</taxon>
        <taxon>Glomerellales</taxon>
        <taxon>Glomerellaceae</taxon>
        <taxon>Colletotrichum</taxon>
        <taxon>Colletotrichum destructivum species complex</taxon>
    </lineage>
</organism>
<proteinExistence type="predicted"/>
<feature type="region of interest" description="Disordered" evidence="1">
    <location>
        <begin position="68"/>
        <end position="89"/>
    </location>
</feature>
<evidence type="ECO:0000313" key="3">
    <source>
        <dbReference type="Proteomes" id="UP000326340"/>
    </source>
</evidence>
<dbReference type="AlphaFoldDB" id="A0A5Q4C690"/>
<name>A0A5Q4C690_9PEZI</name>
<evidence type="ECO:0000256" key="1">
    <source>
        <dbReference type="SAM" id="MobiDB-lite"/>
    </source>
</evidence>
<comment type="caution">
    <text evidence="2">The sequence shown here is derived from an EMBL/GenBank/DDBJ whole genome shotgun (WGS) entry which is preliminary data.</text>
</comment>
<keyword evidence="3" id="KW-1185">Reference proteome</keyword>
<accession>A0A5Q4C690</accession>